<comment type="subcellular location">
    <subcellularLocation>
        <location evidence="1">Golgi apparatus membrane</location>
        <topology evidence="1">Single-pass type II membrane protein</topology>
    </subcellularLocation>
</comment>
<keyword evidence="12" id="KW-0325">Glycoprotein</keyword>
<feature type="chain" id="PRO_5029782024" description="alpha-1,6-mannosyl-glycoprotein 6-beta-N-acetylglucosaminyltransferase" evidence="15">
    <location>
        <begin position="21"/>
        <end position="765"/>
    </location>
</feature>
<sequence length="765" mass="86793">RIFVLGIGFFTLCFLMTSLGGQFSAKRLGDSPFTIRTEVMGALESRGVLRRMSDMLEMLMKRMDILARLENSTDFHKGDEARFPLDRFQPAAGLMERIQAIAQNVSDIAIKVDQILRNSLLNGKGEGRAPRVSLPPSQWMRARWTSDPCYAFFGVDGTECSFLIYLSEVEWFCPPLPWRNRTAALPSPPPLPRVQAAFQSDLAPLLELIGTGKESLSFMKKRIRHLAQQWLRAARRLEQKLKGRQRDQKHILIHIGFLTEESGDVFSPRVLKGGPLGEMVQWADILAALFLLGHSLRVTVSLKELQSHLGVPPGRGNCPLTSPLPFDLIYTDYHGLQQMKQHMGLSFKKYRCRVRVIDTFGTEPAYNHEEYATLRGYRTNWGYWNLQPTQFMTMFPHTPDNSFMGFVSEELNRTERQFIKSNKVGSMAVVYGKEASIWKVGVLGEHPGGQGHSWAELWWGRTAASGYLPRALEAQISVSFTWVSPLQLFIGFGFPYEGPAPLEAIANGCVFLQARFNPPHSSLNHEFFRGKPTSREASMAGGERVSSQHPYAEDFIGKPHVWTVDYNNSEEFEAAVKTIMRTQVDPYLPYEYTCEGMLERIHAYIQHQDFCTTSSPPLPPKAKSPAMQSPPSPLALSPNATHLVWSPSASRDPRAWPPVDSLQVWVSETRHSCTETCRRHGLVCEPTFFRFLNKKEVFLQLSIACDSTEYEMNHLYPAVAENVHECYLQKEPLLFSCAGYNTKYRRLCPCRDYRKGQVALCRDCL</sequence>
<evidence type="ECO:0000256" key="10">
    <source>
        <dbReference type="ARBA" id="ARBA00023034"/>
    </source>
</evidence>
<comment type="similarity">
    <text evidence="3">Belongs to the glycosyltransferase 18 family.</text>
</comment>
<keyword evidence="14" id="KW-0175">Coiled coil</keyword>
<keyword evidence="11" id="KW-0472">Membrane</keyword>
<evidence type="ECO:0000256" key="15">
    <source>
        <dbReference type="SAM" id="SignalP"/>
    </source>
</evidence>
<dbReference type="AlphaFoldDB" id="A0A7L4MGA5"/>
<evidence type="ECO:0000256" key="1">
    <source>
        <dbReference type="ARBA" id="ARBA00004323"/>
    </source>
</evidence>
<dbReference type="PANTHER" id="PTHR15075:SF6">
    <property type="entry name" value="ALPHA-1,6-MANNOSYLGLYCOPROTEIN 6-BETA-N-ACETYLGLUCOSAMINYLTRANSFERASE B"/>
    <property type="match status" value="1"/>
</dbReference>
<dbReference type="Pfam" id="PF15024">
    <property type="entry name" value="Glyco_transf_18"/>
    <property type="match status" value="2"/>
</dbReference>
<accession>A0A7L4MGA5</accession>
<comment type="pathway">
    <text evidence="2">Protein modification; protein glycosylation.</text>
</comment>
<dbReference type="GO" id="GO:0006487">
    <property type="term" value="P:protein N-linked glycosylation"/>
    <property type="evidence" value="ECO:0007669"/>
    <property type="project" value="TreeGrafter"/>
</dbReference>
<evidence type="ECO:0000256" key="11">
    <source>
        <dbReference type="ARBA" id="ARBA00023136"/>
    </source>
</evidence>
<evidence type="ECO:0000313" key="18">
    <source>
        <dbReference type="Proteomes" id="UP000583049"/>
    </source>
</evidence>
<evidence type="ECO:0000256" key="12">
    <source>
        <dbReference type="ARBA" id="ARBA00023180"/>
    </source>
</evidence>
<evidence type="ECO:0000256" key="7">
    <source>
        <dbReference type="ARBA" id="ARBA00022692"/>
    </source>
</evidence>
<keyword evidence="18" id="KW-1185">Reference proteome</keyword>
<dbReference type="GO" id="GO:0030144">
    <property type="term" value="F:alpha-1,6-mannosylglycoprotein 6-beta-N-acetylglucosaminyltransferase activity"/>
    <property type="evidence" value="ECO:0007669"/>
    <property type="project" value="UniProtKB-EC"/>
</dbReference>
<feature type="signal peptide" evidence="15">
    <location>
        <begin position="1"/>
        <end position="20"/>
    </location>
</feature>
<dbReference type="UniPathway" id="UPA00378"/>
<feature type="non-terminal residue" evidence="17">
    <location>
        <position position="765"/>
    </location>
</feature>
<dbReference type="EMBL" id="VWPO01003025">
    <property type="protein sequence ID" value="NXY76779.1"/>
    <property type="molecule type" value="Genomic_DNA"/>
</dbReference>
<dbReference type="InterPro" id="IPR052105">
    <property type="entry name" value="MGAT5_Glycosyltransferase"/>
</dbReference>
<keyword evidence="10" id="KW-0333">Golgi apparatus</keyword>
<keyword evidence="5" id="KW-0328">Glycosyltransferase</keyword>
<name>A0A7L4MGA5_GLAPT</name>
<dbReference type="InterPro" id="IPR026116">
    <property type="entry name" value="GT18_cat"/>
</dbReference>
<evidence type="ECO:0000256" key="6">
    <source>
        <dbReference type="ARBA" id="ARBA00022679"/>
    </source>
</evidence>
<dbReference type="Proteomes" id="UP000583049">
    <property type="component" value="Unassembled WGS sequence"/>
</dbReference>
<keyword evidence="7" id="KW-0812">Transmembrane</keyword>
<evidence type="ECO:0000259" key="16">
    <source>
        <dbReference type="Pfam" id="PF15024"/>
    </source>
</evidence>
<keyword evidence="9" id="KW-1133">Transmembrane helix</keyword>
<evidence type="ECO:0000313" key="17">
    <source>
        <dbReference type="EMBL" id="NXY76779.1"/>
    </source>
</evidence>
<evidence type="ECO:0000256" key="14">
    <source>
        <dbReference type="SAM" id="Coils"/>
    </source>
</evidence>
<organism evidence="17 18">
    <name type="scientific">Glareola pratincola</name>
    <name type="common">Collared pratincole</name>
    <name type="synonym">Hirundo pratincola</name>
    <dbReference type="NCBI Taxonomy" id="43316"/>
    <lineage>
        <taxon>Eukaryota</taxon>
        <taxon>Metazoa</taxon>
        <taxon>Chordata</taxon>
        <taxon>Craniata</taxon>
        <taxon>Vertebrata</taxon>
        <taxon>Euteleostomi</taxon>
        <taxon>Archelosauria</taxon>
        <taxon>Archosauria</taxon>
        <taxon>Dinosauria</taxon>
        <taxon>Saurischia</taxon>
        <taxon>Theropoda</taxon>
        <taxon>Coelurosauria</taxon>
        <taxon>Aves</taxon>
        <taxon>Neognathae</taxon>
        <taxon>Neoaves</taxon>
        <taxon>Charadriiformes</taxon>
        <taxon>Glareolidae</taxon>
        <taxon>Glareola</taxon>
    </lineage>
</organism>
<gene>
    <name evidence="17" type="primary">Mgat5b</name>
    <name evidence="17" type="ORF">GLAPRA_R01089</name>
</gene>
<proteinExistence type="inferred from homology"/>
<dbReference type="EC" id="2.4.1.155" evidence="4"/>
<keyword evidence="6 17" id="KW-0808">Transferase</keyword>
<feature type="domain" description="Glycosyltransferase family 18 catalytic" evidence="16">
    <location>
        <begin position="486"/>
        <end position="750"/>
    </location>
</feature>
<comment type="caution">
    <text evidence="17">The sequence shown here is derived from an EMBL/GenBank/DDBJ whole genome shotgun (WGS) entry which is preliminary data.</text>
</comment>
<feature type="domain" description="Glycosyltransferase family 18 catalytic" evidence="16">
    <location>
        <begin position="149"/>
        <end position="439"/>
    </location>
</feature>
<dbReference type="PANTHER" id="PTHR15075">
    <property type="entry name" value="ALPHA-MANNOSIDE BETA-1,6-N-ACETYLGLUCOSAMINYLTRANSFERASE"/>
    <property type="match status" value="1"/>
</dbReference>
<evidence type="ECO:0000256" key="5">
    <source>
        <dbReference type="ARBA" id="ARBA00022676"/>
    </source>
</evidence>
<comment type="catalytic activity">
    <reaction evidence="13">
        <text>N(4)-{beta-D-GlcNAc-(1-&gt;2)-[beta-D-GlcNAc-(1-&gt;4)]-alpha-D-Man-(1-&gt;3)-[beta-D-GlcNAc-(1-&gt;2)-alpha-D-Man-(1-&gt;6)]-beta-D-Man-(1-&gt;4)-beta-D-GlcNAc-(1-&gt;4)-beta-D-GlcNAc}-L-asparaginyl-[protein] + UDP-N-acetyl-alpha-D-glucosamine = N(4)-{beta-D-GlcNAc-(1-&gt;2)-[beta-D-GlcNAc-(1-&gt;4)]-alpha-D-Man-(1-&gt;3)-[beta-D-GlcNAc-(1-&gt;2)-[beta-D-GlcNAc-(1-&gt;6)]-alpha-D-Man-(1-&gt;6)]-beta-D-Man-(1-&gt;4)-beta-D-GlcNAc-(1-&gt;4)-beta-D-GlcNAc}-L-asparaginyl-[protein] + UDP + H(+)</text>
        <dbReference type="Rhea" id="RHEA:16921"/>
        <dbReference type="Rhea" id="RHEA-COMP:14374"/>
        <dbReference type="Rhea" id="RHEA-COMP:14377"/>
        <dbReference type="ChEBI" id="CHEBI:15378"/>
        <dbReference type="ChEBI" id="CHEBI:57705"/>
        <dbReference type="ChEBI" id="CHEBI:58223"/>
        <dbReference type="ChEBI" id="CHEBI:139507"/>
        <dbReference type="ChEBI" id="CHEBI:139510"/>
        <dbReference type="EC" id="2.4.1.155"/>
    </reaction>
</comment>
<evidence type="ECO:0000256" key="8">
    <source>
        <dbReference type="ARBA" id="ARBA00022968"/>
    </source>
</evidence>
<feature type="coiled-coil region" evidence="14">
    <location>
        <begin position="220"/>
        <end position="247"/>
    </location>
</feature>
<feature type="non-terminal residue" evidence="17">
    <location>
        <position position="1"/>
    </location>
</feature>
<dbReference type="GO" id="GO:0000139">
    <property type="term" value="C:Golgi membrane"/>
    <property type="evidence" value="ECO:0007669"/>
    <property type="project" value="UniProtKB-SubCell"/>
</dbReference>
<evidence type="ECO:0000256" key="4">
    <source>
        <dbReference type="ARBA" id="ARBA00012671"/>
    </source>
</evidence>
<keyword evidence="8" id="KW-0735">Signal-anchor</keyword>
<evidence type="ECO:0000256" key="13">
    <source>
        <dbReference type="ARBA" id="ARBA00048243"/>
    </source>
</evidence>
<reference evidence="17 18" key="1">
    <citation type="submission" date="2019-09" db="EMBL/GenBank/DDBJ databases">
        <title>Bird 10,000 Genomes (B10K) Project - Family phase.</title>
        <authorList>
            <person name="Zhang G."/>
        </authorList>
    </citation>
    <scope>NUCLEOTIDE SEQUENCE [LARGE SCALE GENOMIC DNA]</scope>
    <source>
        <strain evidence="17">B10K-CU-031-08</strain>
        <tissue evidence="17">Muscle</tissue>
    </source>
</reference>
<evidence type="ECO:0000256" key="3">
    <source>
        <dbReference type="ARBA" id="ARBA00007477"/>
    </source>
</evidence>
<keyword evidence="15" id="KW-0732">Signal</keyword>
<evidence type="ECO:0000256" key="2">
    <source>
        <dbReference type="ARBA" id="ARBA00004922"/>
    </source>
</evidence>
<protein>
    <recommendedName>
        <fullName evidence="4">alpha-1,6-mannosyl-glycoprotein 6-beta-N-acetylglucosaminyltransferase</fullName>
        <ecNumber evidence="4">2.4.1.155</ecNumber>
    </recommendedName>
</protein>
<evidence type="ECO:0000256" key="9">
    <source>
        <dbReference type="ARBA" id="ARBA00022989"/>
    </source>
</evidence>